<dbReference type="CDD" id="cd00093">
    <property type="entry name" value="HTH_XRE"/>
    <property type="match status" value="1"/>
</dbReference>
<evidence type="ECO:0000313" key="2">
    <source>
        <dbReference type="EMBL" id="BAV65684.1"/>
    </source>
</evidence>
<dbReference type="PROSITE" id="PS50943">
    <property type="entry name" value="HTH_CROC1"/>
    <property type="match status" value="1"/>
</dbReference>
<protein>
    <recommendedName>
        <fullName evidence="1">HTH cro/C1-type domain-containing protein</fullName>
    </recommendedName>
</protein>
<proteinExistence type="predicted"/>
<dbReference type="EMBL" id="AP017655">
    <property type="protein sequence ID" value="BAV65684.1"/>
    <property type="molecule type" value="Genomic_DNA"/>
</dbReference>
<dbReference type="InterPro" id="IPR010982">
    <property type="entry name" value="Lambda_DNA-bd_dom_sf"/>
</dbReference>
<evidence type="ECO:0000313" key="3">
    <source>
        <dbReference type="Proteomes" id="UP000218272"/>
    </source>
</evidence>
<evidence type="ECO:0000259" key="1">
    <source>
        <dbReference type="PROSITE" id="PS50943"/>
    </source>
</evidence>
<reference evidence="2 3" key="1">
    <citation type="submission" date="2016-10" db="EMBL/GenBank/DDBJ databases">
        <title>Complete Genome Sequence of the Nonylphenol-Degrading Bacterium Sphingobium cloacae JCM 10874T.</title>
        <authorList>
            <person name="Ootsuka M."/>
            <person name="Nishizawa T."/>
            <person name="Ohta H."/>
        </authorList>
    </citation>
    <scope>NUCLEOTIDE SEQUENCE [LARGE SCALE GENOMIC DNA]</scope>
    <source>
        <strain evidence="2 3">JCM 10874</strain>
    </source>
</reference>
<keyword evidence="3" id="KW-1185">Reference proteome</keyword>
<gene>
    <name evidence="2" type="ORF">SCLO_1026440</name>
</gene>
<name>A0A1E1F596_9SPHN</name>
<dbReference type="SUPFAM" id="SSF47413">
    <property type="entry name" value="lambda repressor-like DNA-binding domains"/>
    <property type="match status" value="1"/>
</dbReference>
<dbReference type="AlphaFoldDB" id="A0A1E1F596"/>
<dbReference type="Proteomes" id="UP000218272">
    <property type="component" value="Chromosome SCLO_1"/>
</dbReference>
<dbReference type="RefSeq" id="WP_123905526.1">
    <property type="nucleotide sequence ID" value="NZ_AP017655.1"/>
</dbReference>
<dbReference type="KEGG" id="sclo:SCLO_1026440"/>
<dbReference type="Pfam" id="PF01381">
    <property type="entry name" value="HTH_3"/>
    <property type="match status" value="1"/>
</dbReference>
<sequence>MSRASRAASGLPPQSQRAIAQLGKDISIARRRRKLPQRLMAERMLVSVQTLQRLEAGDATVGLAVLASALHVFGMTQRLAELVAPDTDRAGISEDLARLPKTTHAVSSDELDF</sequence>
<feature type="domain" description="HTH cro/C1-type" evidence="1">
    <location>
        <begin position="26"/>
        <end position="82"/>
    </location>
</feature>
<dbReference type="InterPro" id="IPR001387">
    <property type="entry name" value="Cro/C1-type_HTH"/>
</dbReference>
<dbReference type="OrthoDB" id="8092542at2"/>
<organism evidence="2 3">
    <name type="scientific">Sphingobium cloacae</name>
    <dbReference type="NCBI Taxonomy" id="120107"/>
    <lineage>
        <taxon>Bacteria</taxon>
        <taxon>Pseudomonadati</taxon>
        <taxon>Pseudomonadota</taxon>
        <taxon>Alphaproteobacteria</taxon>
        <taxon>Sphingomonadales</taxon>
        <taxon>Sphingomonadaceae</taxon>
        <taxon>Sphingobium</taxon>
    </lineage>
</organism>
<dbReference type="GO" id="GO:0003677">
    <property type="term" value="F:DNA binding"/>
    <property type="evidence" value="ECO:0007669"/>
    <property type="project" value="InterPro"/>
</dbReference>
<accession>A0A1E1F596</accession>
<dbReference type="Gene3D" id="1.10.260.40">
    <property type="entry name" value="lambda repressor-like DNA-binding domains"/>
    <property type="match status" value="1"/>
</dbReference>